<feature type="binding site" evidence="10 12">
    <location>
        <begin position="263"/>
        <end position="266"/>
    </location>
    <ligand>
        <name>substrate</name>
    </ligand>
</feature>
<dbReference type="GO" id="GO:0005829">
    <property type="term" value="C:cytosol"/>
    <property type="evidence" value="ECO:0007669"/>
    <property type="project" value="TreeGrafter"/>
</dbReference>
<feature type="binding site" evidence="10 13">
    <location>
        <position position="14"/>
    </location>
    <ligand>
        <name>Mn(2+)</name>
        <dbReference type="ChEBI" id="CHEBI:29035"/>
        <label>2</label>
    </ligand>
</feature>
<dbReference type="PANTHER" id="PTHR31637:SF0">
    <property type="entry name" value="2,3-BISPHOSPHOGLYCERATE-INDEPENDENT PHOSPHOGLYCERATE MUTASE"/>
    <property type="match status" value="1"/>
</dbReference>
<evidence type="ECO:0000256" key="6">
    <source>
        <dbReference type="ARBA" id="ARBA00023152"/>
    </source>
</evidence>
<dbReference type="Proteomes" id="UP000294813">
    <property type="component" value="Unassembled WGS sequence"/>
</dbReference>
<feature type="binding site" evidence="10 12">
    <location>
        <position position="336"/>
    </location>
    <ligand>
        <name>substrate</name>
    </ligand>
</feature>
<dbReference type="GO" id="GO:0006007">
    <property type="term" value="P:glucose catabolic process"/>
    <property type="evidence" value="ECO:0007669"/>
    <property type="project" value="InterPro"/>
</dbReference>
<feature type="binding site" evidence="10 12">
    <location>
        <position position="125"/>
    </location>
    <ligand>
        <name>substrate</name>
    </ligand>
</feature>
<evidence type="ECO:0000256" key="11">
    <source>
        <dbReference type="PIRSR" id="PIRSR001492-1"/>
    </source>
</evidence>
<dbReference type="GO" id="GO:0006096">
    <property type="term" value="P:glycolytic process"/>
    <property type="evidence" value="ECO:0007669"/>
    <property type="project" value="UniProtKB-UniRule"/>
</dbReference>
<feature type="binding site" evidence="10 13">
    <location>
        <position position="445"/>
    </location>
    <ligand>
        <name>Mn(2+)</name>
        <dbReference type="ChEBI" id="CHEBI:29035"/>
        <label>2</label>
    </ligand>
</feature>
<dbReference type="UniPathway" id="UPA00109">
    <property type="reaction ID" value="UER00186"/>
</dbReference>
<dbReference type="InterPro" id="IPR017850">
    <property type="entry name" value="Alkaline_phosphatase_core_sf"/>
</dbReference>
<dbReference type="InterPro" id="IPR036646">
    <property type="entry name" value="PGAM_B_sf"/>
</dbReference>
<dbReference type="Pfam" id="PF01676">
    <property type="entry name" value="Metalloenzyme"/>
    <property type="match status" value="1"/>
</dbReference>
<evidence type="ECO:0000313" key="16">
    <source>
        <dbReference type="EMBL" id="TCP61518.1"/>
    </source>
</evidence>
<feature type="binding site" evidence="10 13">
    <location>
        <position position="64"/>
    </location>
    <ligand>
        <name>Mn(2+)</name>
        <dbReference type="ChEBI" id="CHEBI:29035"/>
        <label>2</label>
    </ligand>
</feature>
<keyword evidence="7 10" id="KW-0464">Manganese</keyword>
<dbReference type="Pfam" id="PF06415">
    <property type="entry name" value="iPGM_N"/>
    <property type="match status" value="1"/>
</dbReference>
<gene>
    <name evidence="10" type="primary">gpmI</name>
    <name evidence="16" type="ORF">EDD73_12721</name>
</gene>
<comment type="similarity">
    <text evidence="3 10">Belongs to the BPG-independent phosphoglycerate mutase family.</text>
</comment>
<dbReference type="FunFam" id="3.40.1450.10:FF:000001">
    <property type="entry name" value="2,3-bisphosphoglycerate-independent phosphoglycerate mutase"/>
    <property type="match status" value="1"/>
</dbReference>
<evidence type="ECO:0000256" key="9">
    <source>
        <dbReference type="ARBA" id="ARBA00071648"/>
    </source>
</evidence>
<sequence>MKPLSKPVMLMVLDGWGLREEAEGNALKVAALPAFTRLWETYPHTAIQASGEFVGLPKGQIGNSEVGHLNIGAGRVVYQELTRIFKAIETGALAQNPVIQKAIDHARTTGRPLHLLGLLSDGGVHSHIDHLFALLDMAVAAGVRNLFVHAFLDGRDVPPANAATYIQALEAKFKELGTGHLATVMGRYYAMDRDQRWDRVNLAWDAIVHGEGEKATFGMAALEHNYHLRITDEFVLPTVIVDEQGNPRGTIQDGDTVLFFNFRADRIRQLTRCFVDSAFTGFDRGAVPKVHAVCLTQYDAALDVPVAFMPQNLENTLGDVVAAAGLHQLRIAETEKYAHVTFFFNGGVETPLSEEQRVLVPSPKVATYNLQPEMSAATVTEQALAAIEADRYDLIVLNFANPDMVGHTGMLDAAVKAVEAVDGCIDQIASAVLKKGGALLITADHGNVEMMIDPETNGPHTAHTTNPVPVILISETHRRQELRSGGALEDIAPTLLELLGLAKPMEMTGNSLLTATGQAAGN</sequence>
<evidence type="ECO:0000313" key="17">
    <source>
        <dbReference type="Proteomes" id="UP000294813"/>
    </source>
</evidence>
<evidence type="ECO:0000256" key="1">
    <source>
        <dbReference type="ARBA" id="ARBA00000370"/>
    </source>
</evidence>
<feature type="domain" description="BPG-independent PGAM N-terminal" evidence="15">
    <location>
        <begin position="85"/>
        <end position="299"/>
    </location>
</feature>
<feature type="active site" description="Phosphoserine intermediate" evidence="10 11">
    <location>
        <position position="64"/>
    </location>
</feature>
<evidence type="ECO:0000256" key="7">
    <source>
        <dbReference type="ARBA" id="ARBA00023211"/>
    </source>
</evidence>
<dbReference type="Gene3D" id="3.40.720.10">
    <property type="entry name" value="Alkaline Phosphatase, subunit A"/>
    <property type="match status" value="1"/>
</dbReference>
<feature type="binding site" evidence="10 12">
    <location>
        <position position="187"/>
    </location>
    <ligand>
        <name>substrate</name>
    </ligand>
</feature>
<dbReference type="EMBL" id="SLXT01000027">
    <property type="protein sequence ID" value="TCP61518.1"/>
    <property type="molecule type" value="Genomic_DNA"/>
</dbReference>
<dbReference type="AlphaFoldDB" id="A0A4R2RG41"/>
<feature type="binding site" evidence="10 12">
    <location>
        <begin position="155"/>
        <end position="156"/>
    </location>
    <ligand>
        <name>substrate</name>
    </ligand>
</feature>
<dbReference type="PANTHER" id="PTHR31637">
    <property type="entry name" value="2,3-BISPHOSPHOGLYCERATE-INDEPENDENT PHOSPHOGLYCERATE MUTASE"/>
    <property type="match status" value="1"/>
</dbReference>
<dbReference type="EC" id="5.4.2.12" evidence="4 10"/>
<evidence type="ECO:0000256" key="10">
    <source>
        <dbReference type="HAMAP-Rule" id="MF_01038"/>
    </source>
</evidence>
<keyword evidence="8 10" id="KW-0413">Isomerase</keyword>
<dbReference type="SUPFAM" id="SSF53649">
    <property type="entry name" value="Alkaline phosphatase-like"/>
    <property type="match status" value="1"/>
</dbReference>
<feature type="binding site" evidence="10 13">
    <location>
        <position position="403"/>
    </location>
    <ligand>
        <name>Mn(2+)</name>
        <dbReference type="ChEBI" id="CHEBI:29035"/>
        <label>1</label>
    </ligand>
</feature>
<reference evidence="16 17" key="1">
    <citation type="submission" date="2019-03" db="EMBL/GenBank/DDBJ databases">
        <title>Genomic Encyclopedia of Type Strains, Phase IV (KMG-IV): sequencing the most valuable type-strain genomes for metagenomic binning, comparative biology and taxonomic classification.</title>
        <authorList>
            <person name="Goeker M."/>
        </authorList>
    </citation>
    <scope>NUCLEOTIDE SEQUENCE [LARGE SCALE GENOMIC DNA]</scope>
    <source>
        <strain evidence="16 17">DSM 11170</strain>
    </source>
</reference>
<comment type="function">
    <text evidence="10">Catalyzes the interconversion of 2-phosphoglycerate and 3-phosphoglycerate.</text>
</comment>
<accession>A0A4R2RG41</accession>
<proteinExistence type="inferred from homology"/>
<evidence type="ECO:0000256" key="4">
    <source>
        <dbReference type="ARBA" id="ARBA00012026"/>
    </source>
</evidence>
<keyword evidence="17" id="KW-1185">Reference proteome</keyword>
<dbReference type="GO" id="GO:0004619">
    <property type="term" value="F:phosphoglycerate mutase activity"/>
    <property type="evidence" value="ECO:0007669"/>
    <property type="project" value="UniProtKB-UniRule"/>
</dbReference>
<evidence type="ECO:0000256" key="2">
    <source>
        <dbReference type="ARBA" id="ARBA00004798"/>
    </source>
</evidence>
<dbReference type="InterPro" id="IPR005995">
    <property type="entry name" value="Pgm_bpd_ind"/>
</dbReference>
<evidence type="ECO:0000256" key="5">
    <source>
        <dbReference type="ARBA" id="ARBA00022723"/>
    </source>
</evidence>
<evidence type="ECO:0000256" key="13">
    <source>
        <dbReference type="PIRSR" id="PIRSR001492-3"/>
    </source>
</evidence>
<comment type="caution">
    <text evidence="16">The sequence shown here is derived from an EMBL/GenBank/DDBJ whole genome shotgun (WGS) entry which is preliminary data.</text>
</comment>
<dbReference type="InterPro" id="IPR011258">
    <property type="entry name" value="BPG-indep_PGM_N"/>
</dbReference>
<feature type="binding site" evidence="10 13">
    <location>
        <position position="444"/>
    </location>
    <ligand>
        <name>Mn(2+)</name>
        <dbReference type="ChEBI" id="CHEBI:29035"/>
        <label>2</label>
    </ligand>
</feature>
<evidence type="ECO:0000259" key="14">
    <source>
        <dbReference type="Pfam" id="PF01676"/>
    </source>
</evidence>
<feature type="binding site" evidence="10 13">
    <location>
        <position position="463"/>
    </location>
    <ligand>
        <name>Mn(2+)</name>
        <dbReference type="ChEBI" id="CHEBI:29035"/>
        <label>1</label>
    </ligand>
</feature>
<dbReference type="InterPro" id="IPR006124">
    <property type="entry name" value="Metalloenzyme"/>
</dbReference>
<evidence type="ECO:0000256" key="3">
    <source>
        <dbReference type="ARBA" id="ARBA00008819"/>
    </source>
</evidence>
<comment type="catalytic activity">
    <reaction evidence="1 10">
        <text>(2R)-2-phosphoglycerate = (2R)-3-phosphoglycerate</text>
        <dbReference type="Rhea" id="RHEA:15901"/>
        <dbReference type="ChEBI" id="CHEBI:58272"/>
        <dbReference type="ChEBI" id="CHEBI:58289"/>
        <dbReference type="EC" id="5.4.2.12"/>
    </reaction>
</comment>
<feature type="binding site" evidence="10 13">
    <location>
        <position position="407"/>
    </location>
    <ligand>
        <name>Mn(2+)</name>
        <dbReference type="ChEBI" id="CHEBI:29035"/>
        <label>1</label>
    </ligand>
</feature>
<dbReference type="Gene3D" id="3.40.1450.10">
    <property type="entry name" value="BPG-independent phosphoglycerate mutase, domain B"/>
    <property type="match status" value="1"/>
</dbReference>
<dbReference type="HAMAP" id="MF_01038">
    <property type="entry name" value="GpmI"/>
    <property type="match status" value="1"/>
</dbReference>
<dbReference type="PIRSF" id="PIRSF001492">
    <property type="entry name" value="IPGAM"/>
    <property type="match status" value="1"/>
</dbReference>
<dbReference type="CDD" id="cd16010">
    <property type="entry name" value="iPGM"/>
    <property type="match status" value="1"/>
</dbReference>
<feature type="domain" description="Metalloenzyme" evidence="14">
    <location>
        <begin position="6"/>
        <end position="502"/>
    </location>
</feature>
<feature type="binding site" evidence="10 12">
    <location>
        <position position="193"/>
    </location>
    <ligand>
        <name>substrate</name>
    </ligand>
</feature>
<comment type="pathway">
    <text evidence="2 10">Carbohydrate degradation; glycolysis; pyruvate from D-glyceraldehyde 3-phosphate: step 3/5.</text>
</comment>
<organism evidence="16 17">
    <name type="scientific">Heliophilum fasciatum</name>
    <dbReference type="NCBI Taxonomy" id="35700"/>
    <lineage>
        <taxon>Bacteria</taxon>
        <taxon>Bacillati</taxon>
        <taxon>Bacillota</taxon>
        <taxon>Clostridia</taxon>
        <taxon>Eubacteriales</taxon>
        <taxon>Heliobacteriaceae</taxon>
        <taxon>Heliophilum</taxon>
    </lineage>
</organism>
<evidence type="ECO:0000259" key="15">
    <source>
        <dbReference type="Pfam" id="PF06415"/>
    </source>
</evidence>
<protein>
    <recommendedName>
        <fullName evidence="9 10">2,3-bisphosphoglycerate-independent phosphoglycerate mutase</fullName>
        <shortName evidence="10">BPG-independent PGAM</shortName>
        <shortName evidence="10">Phosphoglyceromutase</shortName>
        <shortName evidence="10">iPGM</shortName>
        <ecNumber evidence="4 10">5.4.2.12</ecNumber>
    </recommendedName>
</protein>
<name>A0A4R2RG41_9FIRM</name>
<keyword evidence="5 10" id="KW-0479">Metal-binding</keyword>
<comment type="subunit">
    <text evidence="10">Monomer.</text>
</comment>
<comment type="cofactor">
    <cofactor evidence="10">
        <name>Mn(2+)</name>
        <dbReference type="ChEBI" id="CHEBI:29035"/>
    </cofactor>
    <text evidence="10">Binds 2 manganese ions per subunit.</text>
</comment>
<evidence type="ECO:0000256" key="8">
    <source>
        <dbReference type="ARBA" id="ARBA00023235"/>
    </source>
</evidence>
<evidence type="ECO:0000256" key="12">
    <source>
        <dbReference type="PIRSR" id="PIRSR001492-2"/>
    </source>
</evidence>
<dbReference type="NCBIfam" id="TIGR01307">
    <property type="entry name" value="pgm_bpd_ind"/>
    <property type="match status" value="1"/>
</dbReference>
<keyword evidence="6 10" id="KW-0324">Glycolysis</keyword>
<dbReference type="SUPFAM" id="SSF64158">
    <property type="entry name" value="2,3-Bisphosphoglycerate-independent phosphoglycerate mutase, substrate-binding domain"/>
    <property type="match status" value="1"/>
</dbReference>
<dbReference type="GO" id="GO:0030145">
    <property type="term" value="F:manganese ion binding"/>
    <property type="evidence" value="ECO:0007669"/>
    <property type="project" value="UniProtKB-UniRule"/>
</dbReference>